<evidence type="ECO:0000313" key="8">
    <source>
        <dbReference type="Proteomes" id="UP000016935"/>
    </source>
</evidence>
<protein>
    <recommendedName>
        <fullName evidence="9">Cytochrome P450</fullName>
    </recommendedName>
</protein>
<dbReference type="PRINTS" id="PR00385">
    <property type="entry name" value="P450"/>
</dbReference>
<keyword evidence="6" id="KW-1133">Transmembrane helix</keyword>
<dbReference type="HOGENOM" id="CLU_001570_14_2_1"/>
<reference evidence="7 8" key="1">
    <citation type="journal article" date="2012" name="PLoS Pathog.">
        <title>Diverse lifestyles and strategies of plant pathogenesis encoded in the genomes of eighteen Dothideomycetes fungi.</title>
        <authorList>
            <person name="Ohm R.A."/>
            <person name="Feau N."/>
            <person name="Henrissat B."/>
            <person name="Schoch C.L."/>
            <person name="Horwitz B.A."/>
            <person name="Barry K.W."/>
            <person name="Condon B.J."/>
            <person name="Copeland A.C."/>
            <person name="Dhillon B."/>
            <person name="Glaser F."/>
            <person name="Hesse C.N."/>
            <person name="Kosti I."/>
            <person name="LaButti K."/>
            <person name="Lindquist E.A."/>
            <person name="Lucas S."/>
            <person name="Salamov A.A."/>
            <person name="Bradshaw R.E."/>
            <person name="Ciuffetti L."/>
            <person name="Hamelin R.C."/>
            <person name="Kema G.H.J."/>
            <person name="Lawrence C."/>
            <person name="Scott J.A."/>
            <person name="Spatafora J.W."/>
            <person name="Turgeon B.G."/>
            <person name="de Wit P.J.G.M."/>
            <person name="Zhong S."/>
            <person name="Goodwin S.B."/>
            <person name="Grigoriev I.V."/>
        </authorList>
    </citation>
    <scope>NUCLEOTIDE SEQUENCE [LARGE SCALE GENOMIC DNA]</scope>
    <source>
        <strain evidence="8">28A</strain>
    </source>
</reference>
<evidence type="ECO:0000313" key="7">
    <source>
        <dbReference type="EMBL" id="EOA91100.1"/>
    </source>
</evidence>
<organism evidence="7 8">
    <name type="scientific">Exserohilum turcicum (strain 28A)</name>
    <name type="common">Northern leaf blight fungus</name>
    <name type="synonym">Setosphaeria turcica</name>
    <dbReference type="NCBI Taxonomy" id="671987"/>
    <lineage>
        <taxon>Eukaryota</taxon>
        <taxon>Fungi</taxon>
        <taxon>Dikarya</taxon>
        <taxon>Ascomycota</taxon>
        <taxon>Pezizomycotina</taxon>
        <taxon>Dothideomycetes</taxon>
        <taxon>Pleosporomycetidae</taxon>
        <taxon>Pleosporales</taxon>
        <taxon>Pleosporineae</taxon>
        <taxon>Pleosporaceae</taxon>
        <taxon>Exserohilum</taxon>
    </lineage>
</organism>
<keyword evidence="6" id="KW-0812">Transmembrane</keyword>
<evidence type="ECO:0000256" key="5">
    <source>
        <dbReference type="RuleBase" id="RU000461"/>
    </source>
</evidence>
<evidence type="ECO:0000256" key="4">
    <source>
        <dbReference type="PIRSR" id="PIRSR602401-1"/>
    </source>
</evidence>
<keyword evidence="5" id="KW-0560">Oxidoreductase</keyword>
<keyword evidence="4 5" id="KW-0349">Heme</keyword>
<dbReference type="SUPFAM" id="SSF48264">
    <property type="entry name" value="Cytochrome P450"/>
    <property type="match status" value="1"/>
</dbReference>
<dbReference type="GO" id="GO:0016705">
    <property type="term" value="F:oxidoreductase activity, acting on paired donors, with incorporation or reduction of molecular oxygen"/>
    <property type="evidence" value="ECO:0007669"/>
    <property type="project" value="InterPro"/>
</dbReference>
<keyword evidence="2 4" id="KW-0479">Metal-binding</keyword>
<dbReference type="Gene3D" id="1.10.630.10">
    <property type="entry name" value="Cytochrome P450"/>
    <property type="match status" value="1"/>
</dbReference>
<dbReference type="PRINTS" id="PR00463">
    <property type="entry name" value="EP450I"/>
</dbReference>
<dbReference type="RefSeq" id="XP_008021749.1">
    <property type="nucleotide sequence ID" value="XM_008023558.1"/>
</dbReference>
<dbReference type="PROSITE" id="PS00086">
    <property type="entry name" value="CYTOCHROME_P450"/>
    <property type="match status" value="1"/>
</dbReference>
<proteinExistence type="inferred from homology"/>
<feature type="transmembrane region" description="Helical" evidence="6">
    <location>
        <begin position="25"/>
        <end position="42"/>
    </location>
</feature>
<gene>
    <name evidence="7" type="ORF">SETTUDRAFT_158564</name>
</gene>
<evidence type="ECO:0000256" key="1">
    <source>
        <dbReference type="ARBA" id="ARBA00001971"/>
    </source>
</evidence>
<dbReference type="InterPro" id="IPR017972">
    <property type="entry name" value="Cyt_P450_CS"/>
</dbReference>
<dbReference type="GO" id="GO:0005506">
    <property type="term" value="F:iron ion binding"/>
    <property type="evidence" value="ECO:0007669"/>
    <property type="project" value="InterPro"/>
</dbReference>
<comment type="cofactor">
    <cofactor evidence="1 4">
        <name>heme</name>
        <dbReference type="ChEBI" id="CHEBI:30413"/>
    </cofactor>
</comment>
<dbReference type="STRING" id="671987.R0J2D1"/>
<dbReference type="CDD" id="cd11062">
    <property type="entry name" value="CYP58-like"/>
    <property type="match status" value="1"/>
</dbReference>
<name>R0J2D1_EXST2</name>
<dbReference type="AlphaFoldDB" id="R0J2D1"/>
<keyword evidence="3 4" id="KW-0408">Iron</keyword>
<dbReference type="EMBL" id="KB908482">
    <property type="protein sequence ID" value="EOA91100.1"/>
    <property type="molecule type" value="Genomic_DNA"/>
</dbReference>
<dbReference type="Pfam" id="PF00067">
    <property type="entry name" value="p450"/>
    <property type="match status" value="1"/>
</dbReference>
<dbReference type="InterPro" id="IPR001128">
    <property type="entry name" value="Cyt_P450"/>
</dbReference>
<feature type="binding site" description="axial binding residue" evidence="4">
    <location>
        <position position="439"/>
    </location>
    <ligand>
        <name>heme</name>
        <dbReference type="ChEBI" id="CHEBI:30413"/>
    </ligand>
    <ligandPart>
        <name>Fe</name>
        <dbReference type="ChEBI" id="CHEBI:18248"/>
    </ligandPart>
</feature>
<evidence type="ECO:0000256" key="6">
    <source>
        <dbReference type="SAM" id="Phobius"/>
    </source>
</evidence>
<dbReference type="Proteomes" id="UP000016935">
    <property type="component" value="Unassembled WGS sequence"/>
</dbReference>
<evidence type="ECO:0008006" key="9">
    <source>
        <dbReference type="Google" id="ProtNLM"/>
    </source>
</evidence>
<accession>R0J2D1</accession>
<dbReference type="PANTHER" id="PTHR24305">
    <property type="entry name" value="CYTOCHROME P450"/>
    <property type="match status" value="1"/>
</dbReference>
<dbReference type="GO" id="GO:0020037">
    <property type="term" value="F:heme binding"/>
    <property type="evidence" value="ECO:0007669"/>
    <property type="project" value="InterPro"/>
</dbReference>
<dbReference type="GeneID" id="19397834"/>
<dbReference type="eggNOG" id="KOG0158">
    <property type="taxonomic scope" value="Eukaryota"/>
</dbReference>
<dbReference type="InterPro" id="IPR036396">
    <property type="entry name" value="Cyt_P450_sf"/>
</dbReference>
<dbReference type="PANTHER" id="PTHR24305:SF156">
    <property type="entry name" value="P450, PUTATIVE (EUROFUNG)-RELATED"/>
    <property type="match status" value="1"/>
</dbReference>
<evidence type="ECO:0000256" key="2">
    <source>
        <dbReference type="ARBA" id="ARBA00022723"/>
    </source>
</evidence>
<sequence>MECGKDCKFGFIDATIQRRHIPGPWFAAFSSVFLYLICYIGIEGRITRYYHNKFQTRVLRIGPNALSISDGSAIRAIYVSSGGFPKDVRYKNFNLGPIETIFSTIDTSYRDVRAKAVSPLFSPAEIRGESQPEGSIGRHVQEFVTQLKELHHAKIRTDLLDLCAKLSIDVVSNYLLGLPYGGLTEHAHLSLTDRQTDEAKLSANAFVHAIVGFARFSLLPNWIFKNVYSISQRLARDEKVDKSFAKIAEFIDRVMAKTKTSYSAGTLQRKRFLYQDRLLAAGVSFTETAAQSKAILFAGADSTAVALATTLFHLTKNENARHRLLCEVRSATSSNNKEQNELSFLRACIKEGLRLCMANPTRLTRIVPNTATLVVDGFQIPAGSVVGCAASVLHYDPDIFPHPFEFRPERWMKEDSSDGLRRPDMDKNLMAFGQGLRACLGKNLALHQLHLAVAAIST</sequence>
<dbReference type="InterPro" id="IPR002401">
    <property type="entry name" value="Cyt_P450_E_grp-I"/>
</dbReference>
<dbReference type="InterPro" id="IPR050121">
    <property type="entry name" value="Cytochrome_P450_monoxygenase"/>
</dbReference>
<keyword evidence="8" id="KW-1185">Reference proteome</keyword>
<dbReference type="OrthoDB" id="1470350at2759"/>
<keyword evidence="6" id="KW-0472">Membrane</keyword>
<evidence type="ECO:0000256" key="3">
    <source>
        <dbReference type="ARBA" id="ARBA00023004"/>
    </source>
</evidence>
<dbReference type="GO" id="GO:0004497">
    <property type="term" value="F:monooxygenase activity"/>
    <property type="evidence" value="ECO:0007669"/>
    <property type="project" value="UniProtKB-KW"/>
</dbReference>
<comment type="similarity">
    <text evidence="5">Belongs to the cytochrome P450 family.</text>
</comment>
<reference evidence="7 8" key="2">
    <citation type="journal article" date="2013" name="PLoS Genet.">
        <title>Comparative genome structure, secondary metabolite, and effector coding capacity across Cochliobolus pathogens.</title>
        <authorList>
            <person name="Condon B.J."/>
            <person name="Leng Y."/>
            <person name="Wu D."/>
            <person name="Bushley K.E."/>
            <person name="Ohm R.A."/>
            <person name="Otillar R."/>
            <person name="Martin J."/>
            <person name="Schackwitz W."/>
            <person name="Grimwood J."/>
            <person name="MohdZainudin N."/>
            <person name="Xue C."/>
            <person name="Wang R."/>
            <person name="Manning V.A."/>
            <person name="Dhillon B."/>
            <person name="Tu Z.J."/>
            <person name="Steffenson B.J."/>
            <person name="Salamov A."/>
            <person name="Sun H."/>
            <person name="Lowry S."/>
            <person name="LaButti K."/>
            <person name="Han J."/>
            <person name="Copeland A."/>
            <person name="Lindquist E."/>
            <person name="Barry K."/>
            <person name="Schmutz J."/>
            <person name="Baker S.E."/>
            <person name="Ciuffetti L.M."/>
            <person name="Grigoriev I.V."/>
            <person name="Zhong S."/>
            <person name="Turgeon B.G."/>
        </authorList>
    </citation>
    <scope>NUCLEOTIDE SEQUENCE [LARGE SCALE GENOMIC DNA]</scope>
    <source>
        <strain evidence="8">28A</strain>
    </source>
</reference>
<keyword evidence="5" id="KW-0503">Monooxygenase</keyword>